<dbReference type="GeneID" id="92936673"/>
<evidence type="ECO:0000256" key="4">
    <source>
        <dbReference type="ARBA" id="ARBA00022989"/>
    </source>
</evidence>
<dbReference type="PANTHER" id="PTHR30250:SF11">
    <property type="entry name" value="O-ANTIGEN TRANSPORTER-RELATED"/>
    <property type="match status" value="1"/>
</dbReference>
<dbReference type="InterPro" id="IPR050833">
    <property type="entry name" value="Poly_Biosynth_Transport"/>
</dbReference>
<feature type="transmembrane region" description="Helical" evidence="6">
    <location>
        <begin position="110"/>
        <end position="135"/>
    </location>
</feature>
<evidence type="ECO:0000256" key="6">
    <source>
        <dbReference type="SAM" id="Phobius"/>
    </source>
</evidence>
<dbReference type="Pfam" id="PF13440">
    <property type="entry name" value="Polysacc_synt_3"/>
    <property type="match status" value="1"/>
</dbReference>
<comment type="subcellular location">
    <subcellularLocation>
        <location evidence="1">Cell membrane</location>
        <topology evidence="1">Multi-pass membrane protein</topology>
    </subcellularLocation>
</comment>
<reference evidence="7 8" key="1">
    <citation type="journal article" date="2006" name="J. Bacteriol.">
        <title>Comparison of the genome sequence of the poultry pathogen Bordetella avium with those of B. bronchiseptica, B. pertussis, and B. parapertussis reveals extensive diversity in surface structures associated with host interaction.</title>
        <authorList>
            <person name="Sebaihia M."/>
            <person name="Preston A."/>
            <person name="Maskell D.J."/>
            <person name="Kuzmiak H."/>
            <person name="Connell T.D."/>
            <person name="King N.D."/>
            <person name="Orndorff P.E."/>
            <person name="Miyamoto D.M."/>
            <person name="Thomson N.R."/>
            <person name="Harris D."/>
            <person name="Goble A."/>
            <person name="Lord A."/>
            <person name="Murphy L."/>
            <person name="Quail M.A."/>
            <person name="Rutter S."/>
            <person name="Squares R."/>
            <person name="Squares S."/>
            <person name="Woodward J."/>
            <person name="Parkhill J."/>
            <person name="Temple L.M."/>
        </authorList>
    </citation>
    <scope>NUCLEOTIDE SEQUENCE [LARGE SCALE GENOMIC DNA]</scope>
    <source>
        <strain evidence="7 8">197N</strain>
    </source>
</reference>
<proteinExistence type="predicted"/>
<protein>
    <submittedName>
        <fullName evidence="7">O-antigen translocase</fullName>
    </submittedName>
</protein>
<feature type="transmembrane region" description="Helical" evidence="6">
    <location>
        <begin position="156"/>
        <end position="175"/>
    </location>
</feature>
<dbReference type="OrthoDB" id="3831435at2"/>
<dbReference type="Proteomes" id="UP000001977">
    <property type="component" value="Chromosome"/>
</dbReference>
<dbReference type="RefSeq" id="WP_012415784.1">
    <property type="nucleotide sequence ID" value="NC_010645.1"/>
</dbReference>
<feature type="transmembrane region" description="Helical" evidence="6">
    <location>
        <begin position="418"/>
        <end position="441"/>
    </location>
</feature>
<feature type="transmembrane region" description="Helical" evidence="6">
    <location>
        <begin position="291"/>
        <end position="312"/>
    </location>
</feature>
<dbReference type="EMBL" id="AM167904">
    <property type="protein sequence ID" value="CAJ47676.1"/>
    <property type="molecule type" value="Genomic_DNA"/>
</dbReference>
<keyword evidence="2" id="KW-1003">Cell membrane</keyword>
<feature type="transmembrane region" description="Helical" evidence="6">
    <location>
        <begin position="388"/>
        <end position="406"/>
    </location>
</feature>
<name>Q2L1W4_BORA1</name>
<dbReference type="STRING" id="360910.BAV0081"/>
<dbReference type="GO" id="GO:0005886">
    <property type="term" value="C:plasma membrane"/>
    <property type="evidence" value="ECO:0007669"/>
    <property type="project" value="UniProtKB-SubCell"/>
</dbReference>
<feature type="transmembrane region" description="Helical" evidence="6">
    <location>
        <begin position="39"/>
        <end position="60"/>
    </location>
</feature>
<evidence type="ECO:0000256" key="5">
    <source>
        <dbReference type="ARBA" id="ARBA00023136"/>
    </source>
</evidence>
<evidence type="ECO:0000313" key="7">
    <source>
        <dbReference type="EMBL" id="CAJ47676.1"/>
    </source>
</evidence>
<evidence type="ECO:0000256" key="2">
    <source>
        <dbReference type="ARBA" id="ARBA00022475"/>
    </source>
</evidence>
<keyword evidence="8" id="KW-1185">Reference proteome</keyword>
<dbReference type="eggNOG" id="COG2244">
    <property type="taxonomic scope" value="Bacteria"/>
</dbReference>
<dbReference type="HOGENOM" id="CLU_037830_0_0_4"/>
<feature type="transmembrane region" description="Helical" evidence="6">
    <location>
        <begin position="453"/>
        <end position="472"/>
    </location>
</feature>
<keyword evidence="5 6" id="KW-0472">Membrane</keyword>
<feature type="transmembrane region" description="Helical" evidence="6">
    <location>
        <begin position="361"/>
        <end position="382"/>
    </location>
</feature>
<gene>
    <name evidence="7" type="ordered locus">BAV0081</name>
</gene>
<feature type="transmembrane region" description="Helical" evidence="6">
    <location>
        <begin position="81"/>
        <end position="98"/>
    </location>
</feature>
<dbReference type="KEGG" id="bav:BAV0081"/>
<dbReference type="AlphaFoldDB" id="Q2L1W4"/>
<feature type="transmembrane region" description="Helical" evidence="6">
    <location>
        <begin position="219"/>
        <end position="244"/>
    </location>
</feature>
<feature type="transmembrane region" description="Helical" evidence="6">
    <location>
        <begin position="181"/>
        <end position="198"/>
    </location>
</feature>
<feature type="transmembrane region" description="Helical" evidence="6">
    <location>
        <begin position="250"/>
        <end position="271"/>
    </location>
</feature>
<evidence type="ECO:0000256" key="3">
    <source>
        <dbReference type="ARBA" id="ARBA00022692"/>
    </source>
</evidence>
<evidence type="ECO:0000313" key="8">
    <source>
        <dbReference type="Proteomes" id="UP000001977"/>
    </source>
</evidence>
<evidence type="ECO:0000256" key="1">
    <source>
        <dbReference type="ARBA" id="ARBA00004651"/>
    </source>
</evidence>
<sequence length="489" mass="53249">MAAGLLKSIVTLAGVTAASQAMAILLSPVLSRLYTPAQFGAYGAIIAAGTLLSIVASLRFEMAIVMPEDELAAQSIATDTAYLSSLLCLVLALLWWATDGLAAWVPGDPFPLWVGYCAILFAWLTNFLQIGNLYASRQRRYGRLAVSNVVQQAGTALCSILLGMVTLPLNGLVWARMVTQALAAGLFILSPRAIVASIRRVGALPWSVRAATLWRYRGFAFYTTPATLLIALSREFLILIFTGFGLPAAAGAYALTRMALLASPQFLSAAIGQVFYREAIARKEDVQFQQLTIYFFQALATLICPFLVLLMLWGPTLFGFVFGVQWREAGLYAAWMAPSALFAILNSWSGRMFEACGQQRLAFKIQVAFDVLSMLVVIIALFQGADAVLVVALYATFQLFYQLTLTDAILRLVRPDRGAFAGVLLRILGLAGLMLPVHFLADKLTAFSLLMRLGLDFGLALVLTSVLLPSLYRQARHLLDSRQRFTTGS</sequence>
<keyword evidence="3 6" id="KW-0812">Transmembrane</keyword>
<organism evidence="7 8">
    <name type="scientific">Bordetella avium (strain 197N)</name>
    <dbReference type="NCBI Taxonomy" id="360910"/>
    <lineage>
        <taxon>Bacteria</taxon>
        <taxon>Pseudomonadati</taxon>
        <taxon>Pseudomonadota</taxon>
        <taxon>Betaproteobacteria</taxon>
        <taxon>Burkholderiales</taxon>
        <taxon>Alcaligenaceae</taxon>
        <taxon>Bordetella</taxon>
    </lineage>
</organism>
<dbReference type="PANTHER" id="PTHR30250">
    <property type="entry name" value="PST FAMILY PREDICTED COLANIC ACID TRANSPORTER"/>
    <property type="match status" value="1"/>
</dbReference>
<feature type="transmembrane region" description="Helical" evidence="6">
    <location>
        <begin position="332"/>
        <end position="349"/>
    </location>
</feature>
<keyword evidence="4 6" id="KW-1133">Transmembrane helix</keyword>
<accession>Q2L1W4</accession>